<proteinExistence type="predicted"/>
<evidence type="ECO:0000313" key="6">
    <source>
        <dbReference type="EMBL" id="KAD6794611.1"/>
    </source>
</evidence>
<evidence type="ECO:0000256" key="4">
    <source>
        <dbReference type="SAM" id="SignalP"/>
    </source>
</evidence>
<dbReference type="GO" id="GO:0005886">
    <property type="term" value="C:plasma membrane"/>
    <property type="evidence" value="ECO:0007669"/>
    <property type="project" value="TreeGrafter"/>
</dbReference>
<protein>
    <recommendedName>
        <fullName evidence="5">Phytocyanin domain-containing protein</fullName>
    </recommendedName>
</protein>
<feature type="signal peptide" evidence="4">
    <location>
        <begin position="1"/>
        <end position="23"/>
    </location>
</feature>
<evidence type="ECO:0000256" key="3">
    <source>
        <dbReference type="SAM" id="MobiDB-lite"/>
    </source>
</evidence>
<comment type="caution">
    <text evidence="6">The sequence shown here is derived from an EMBL/GenBank/DDBJ whole genome shotgun (WGS) entry which is preliminary data.</text>
</comment>
<keyword evidence="2" id="KW-0325">Glycoprotein</keyword>
<dbReference type="PANTHER" id="PTHR33021">
    <property type="entry name" value="BLUE COPPER PROTEIN"/>
    <property type="match status" value="1"/>
</dbReference>
<reference evidence="6 7" key="1">
    <citation type="submission" date="2019-05" db="EMBL/GenBank/DDBJ databases">
        <title>Mikania micrantha, genome provides insights into the molecular mechanism of rapid growth.</title>
        <authorList>
            <person name="Liu B."/>
        </authorList>
    </citation>
    <scope>NUCLEOTIDE SEQUENCE [LARGE SCALE GENOMIC DNA]</scope>
    <source>
        <strain evidence="6">NLD-2019</strain>
        <tissue evidence="6">Leaf</tissue>
    </source>
</reference>
<accession>A0A5N6PLY9</accession>
<dbReference type="OrthoDB" id="1704390at2759"/>
<sequence>MASSSTLFCCCFLFFSVISSASAAEFQVGGAVGWRIPAVNETQLYNVWASRRRFFIGDSLHFRYKNDSVVIVEKWGFYHCDSGKPIAFYVDGDTVINLENSGTMYFISGNADRCKKGVNMMVEVMSPRPVRYFPPSISNPPENPYSAVAPSPAQVLSPGDSPELSPGPSASDSVASFTVSGSVTAVIVGLGSWALKVGSKGWWHILSVYTYVRMSGNVPCGMRDAVTWDWDLFVALADALKVSNYWLYGECMSLHSLSQACHHVDKVIKFKVDSGGVEDFLVGIHRPQLAIDVDVLGGIVLDATLLDRIFALPLKTVKSIPHSCRMVFAQALSVSLGKVALMPDSIEAWVRLLILPRCTLQLVKPSNRQERRSGNRKSLQCISIQRALANWGDGSGCVDLIQSLFKQPMDMDSSVNEASLRGDHSRGGLNAKQCIRKVADGHFTAAVKVLCSSGVAPLGGATMKALLDKHPILPPPALPGDDSMREMMNVGEKRAQNGVTDCSESRNEVFDKNGQNNPGAVRPRT</sequence>
<feature type="domain" description="Phytocyanin" evidence="5">
    <location>
        <begin position="24"/>
        <end position="126"/>
    </location>
</feature>
<evidence type="ECO:0000313" key="7">
    <source>
        <dbReference type="Proteomes" id="UP000326396"/>
    </source>
</evidence>
<name>A0A5N6PLY9_9ASTR</name>
<evidence type="ECO:0000259" key="5">
    <source>
        <dbReference type="PROSITE" id="PS51485"/>
    </source>
</evidence>
<organism evidence="6 7">
    <name type="scientific">Mikania micrantha</name>
    <name type="common">bitter vine</name>
    <dbReference type="NCBI Taxonomy" id="192012"/>
    <lineage>
        <taxon>Eukaryota</taxon>
        <taxon>Viridiplantae</taxon>
        <taxon>Streptophyta</taxon>
        <taxon>Embryophyta</taxon>
        <taxon>Tracheophyta</taxon>
        <taxon>Spermatophyta</taxon>
        <taxon>Magnoliopsida</taxon>
        <taxon>eudicotyledons</taxon>
        <taxon>Gunneridae</taxon>
        <taxon>Pentapetalae</taxon>
        <taxon>asterids</taxon>
        <taxon>campanulids</taxon>
        <taxon>Asterales</taxon>
        <taxon>Asteraceae</taxon>
        <taxon>Asteroideae</taxon>
        <taxon>Heliantheae alliance</taxon>
        <taxon>Eupatorieae</taxon>
        <taxon>Mikania</taxon>
    </lineage>
</organism>
<dbReference type="FunFam" id="2.60.40.420:FF:000034">
    <property type="entry name" value="Cupredoxin superfamily protein"/>
    <property type="match status" value="1"/>
</dbReference>
<dbReference type="PANTHER" id="PTHR33021:SF234">
    <property type="entry name" value="EARLY NODULIN-LIKE PROTEIN 7"/>
    <property type="match status" value="1"/>
</dbReference>
<evidence type="ECO:0000256" key="2">
    <source>
        <dbReference type="ARBA" id="ARBA00023180"/>
    </source>
</evidence>
<feature type="chain" id="PRO_5024380524" description="Phytocyanin domain-containing protein" evidence="4">
    <location>
        <begin position="24"/>
        <end position="525"/>
    </location>
</feature>
<evidence type="ECO:0000256" key="1">
    <source>
        <dbReference type="ARBA" id="ARBA00023157"/>
    </source>
</evidence>
<dbReference type="PROSITE" id="PS51485">
    <property type="entry name" value="PHYTOCYANIN"/>
    <property type="match status" value="1"/>
</dbReference>
<dbReference type="Pfam" id="PF02298">
    <property type="entry name" value="Cu_bind_like"/>
    <property type="match status" value="1"/>
</dbReference>
<feature type="region of interest" description="Disordered" evidence="3">
    <location>
        <begin position="144"/>
        <end position="169"/>
    </location>
</feature>
<dbReference type="AlphaFoldDB" id="A0A5N6PLY9"/>
<dbReference type="EMBL" id="SZYD01000003">
    <property type="protein sequence ID" value="KAD6794611.1"/>
    <property type="molecule type" value="Genomic_DNA"/>
</dbReference>
<dbReference type="InterPro" id="IPR003245">
    <property type="entry name" value="Phytocyanin_dom"/>
</dbReference>
<dbReference type="SUPFAM" id="SSF49503">
    <property type="entry name" value="Cupredoxins"/>
    <property type="match status" value="1"/>
</dbReference>
<gene>
    <name evidence="6" type="ORF">E3N88_05507</name>
</gene>
<dbReference type="InterPro" id="IPR039391">
    <property type="entry name" value="Phytocyanin-like"/>
</dbReference>
<keyword evidence="7" id="KW-1185">Reference proteome</keyword>
<dbReference type="Gene3D" id="2.60.40.420">
    <property type="entry name" value="Cupredoxins - blue copper proteins"/>
    <property type="match status" value="1"/>
</dbReference>
<feature type="region of interest" description="Disordered" evidence="3">
    <location>
        <begin position="493"/>
        <end position="525"/>
    </location>
</feature>
<dbReference type="InterPro" id="IPR008972">
    <property type="entry name" value="Cupredoxin"/>
</dbReference>
<dbReference type="Proteomes" id="UP000326396">
    <property type="component" value="Linkage Group LG11"/>
</dbReference>
<keyword evidence="1" id="KW-1015">Disulfide bond</keyword>
<dbReference type="GO" id="GO:0009055">
    <property type="term" value="F:electron transfer activity"/>
    <property type="evidence" value="ECO:0007669"/>
    <property type="project" value="InterPro"/>
</dbReference>
<keyword evidence="4" id="KW-0732">Signal</keyword>